<dbReference type="PANTHER" id="PTHR45947:SF3">
    <property type="entry name" value="SULFOQUINOVOSYL TRANSFERASE SQD2"/>
    <property type="match status" value="1"/>
</dbReference>
<keyword evidence="3" id="KW-0808">Transferase</keyword>
<evidence type="ECO:0000259" key="5">
    <source>
        <dbReference type="Pfam" id="PF13579"/>
    </source>
</evidence>
<dbReference type="Pfam" id="PF00534">
    <property type="entry name" value="Glycos_transf_1"/>
    <property type="match status" value="1"/>
</dbReference>
<dbReference type="InterPro" id="IPR001296">
    <property type="entry name" value="Glyco_trans_1"/>
</dbReference>
<organism evidence="6 7">
    <name type="scientific">Brachybacterium huguangmaarense</name>
    <dbReference type="NCBI Taxonomy" id="1652028"/>
    <lineage>
        <taxon>Bacteria</taxon>
        <taxon>Bacillati</taxon>
        <taxon>Actinomycetota</taxon>
        <taxon>Actinomycetes</taxon>
        <taxon>Micrococcales</taxon>
        <taxon>Dermabacteraceae</taxon>
        <taxon>Brachybacterium</taxon>
    </lineage>
</organism>
<accession>A0ABY6G235</accession>
<reference evidence="6" key="1">
    <citation type="submission" date="2022-10" db="EMBL/GenBank/DDBJ databases">
        <title>Whole-Genome Sequencing of Brachybacterium huguangmaarense BRM-3, Isolated from Betula schmidtii.</title>
        <authorList>
            <person name="Haam D."/>
        </authorList>
    </citation>
    <scope>NUCLEOTIDE SEQUENCE</scope>
    <source>
        <strain evidence="6">BRM-3</strain>
    </source>
</reference>
<evidence type="ECO:0000259" key="4">
    <source>
        <dbReference type="Pfam" id="PF00534"/>
    </source>
</evidence>
<evidence type="ECO:0000313" key="7">
    <source>
        <dbReference type="Proteomes" id="UP001164305"/>
    </source>
</evidence>
<dbReference type="Proteomes" id="UP001164305">
    <property type="component" value="Chromosome"/>
</dbReference>
<keyword evidence="7" id="KW-1185">Reference proteome</keyword>
<dbReference type="RefSeq" id="WP_263594480.1">
    <property type="nucleotide sequence ID" value="NZ_CP107020.1"/>
</dbReference>
<dbReference type="EMBL" id="CP107020">
    <property type="protein sequence ID" value="UYG17271.1"/>
    <property type="molecule type" value="Genomic_DNA"/>
</dbReference>
<gene>
    <name evidence="6" type="ORF">BRM3_02220</name>
</gene>
<proteinExistence type="predicted"/>
<feature type="domain" description="Glycosyltransferase subfamily 4-like N-terminal" evidence="5">
    <location>
        <begin position="11"/>
        <end position="163"/>
    </location>
</feature>
<dbReference type="Gene3D" id="3.40.50.2000">
    <property type="entry name" value="Glycogen Phosphorylase B"/>
    <property type="match status" value="2"/>
</dbReference>
<sequence length="377" mass="40613">MTVDYQLRYHDGLYQRLADVGWDIHLVSSEGPLGARIAEHPGVTLHVVKMARDPRPLSDLGSLCRWLALQWKIRPAVHVVGTPKAGLLGSLSGFIARTPERIYEIHGLRLESAAGKGRLLLREIEKAVCSMSTRVIAVGSSLRAKVIDEAVAPKGKVEVIGVGSPNGVDVELFERARRDQQANDSLRASLSIPSDEPVVTFVGRLTADKGLEALRKAMATVERETSAQLLIVGGVDDESGRRGAADIRAALPRVTFVGDVEDVASYLAISDVFCLPSRREGLPTVVLEAFAAGVPVVATAATGIVDIVRNGETGRLVPVDDSEELALALLASIRDTAASRQMAEAALCFVKQCYSRDVVQREWVKTLQTDRGVSSDH</sequence>
<feature type="domain" description="Glycosyl transferase family 1" evidence="4">
    <location>
        <begin position="185"/>
        <end position="346"/>
    </location>
</feature>
<dbReference type="Pfam" id="PF13579">
    <property type="entry name" value="Glyco_trans_4_4"/>
    <property type="match status" value="1"/>
</dbReference>
<evidence type="ECO:0000256" key="1">
    <source>
        <dbReference type="ARBA" id="ARBA00021292"/>
    </source>
</evidence>
<evidence type="ECO:0000256" key="3">
    <source>
        <dbReference type="ARBA" id="ARBA00022679"/>
    </source>
</evidence>
<keyword evidence="2" id="KW-0328">Glycosyltransferase</keyword>
<evidence type="ECO:0000256" key="2">
    <source>
        <dbReference type="ARBA" id="ARBA00022676"/>
    </source>
</evidence>
<evidence type="ECO:0000313" key="6">
    <source>
        <dbReference type="EMBL" id="UYG17271.1"/>
    </source>
</evidence>
<dbReference type="SUPFAM" id="SSF53756">
    <property type="entry name" value="UDP-Glycosyltransferase/glycogen phosphorylase"/>
    <property type="match status" value="1"/>
</dbReference>
<dbReference type="PANTHER" id="PTHR45947">
    <property type="entry name" value="SULFOQUINOVOSYL TRANSFERASE SQD2"/>
    <property type="match status" value="1"/>
</dbReference>
<protein>
    <recommendedName>
        <fullName evidence="1">D-inositol 3-phosphate glycosyltransferase</fullName>
    </recommendedName>
</protein>
<name>A0ABY6G235_9MICO</name>
<dbReference type="CDD" id="cd03808">
    <property type="entry name" value="GT4_CapM-like"/>
    <property type="match status" value="1"/>
</dbReference>
<dbReference type="InterPro" id="IPR050194">
    <property type="entry name" value="Glycosyltransferase_grp1"/>
</dbReference>
<dbReference type="InterPro" id="IPR028098">
    <property type="entry name" value="Glyco_trans_4-like_N"/>
</dbReference>